<dbReference type="SUPFAM" id="SSF63712">
    <property type="entry name" value="Nicotinic receptor ligand binding domain-like"/>
    <property type="match status" value="1"/>
</dbReference>
<dbReference type="InterPro" id="IPR006202">
    <property type="entry name" value="Neur_chan_lig-bd"/>
</dbReference>
<dbReference type="CDD" id="cd19051">
    <property type="entry name" value="LGIC_TM_cation"/>
    <property type="match status" value="1"/>
</dbReference>
<evidence type="ECO:0000256" key="3">
    <source>
        <dbReference type="ARBA" id="ARBA00022989"/>
    </source>
</evidence>
<keyword evidence="4 5" id="KW-0472">Membrane</keyword>
<organism evidence="8 9">
    <name type="scientific">Biomphalaria glabrata</name>
    <name type="common">Bloodfluke planorb</name>
    <name type="synonym">Freshwater snail</name>
    <dbReference type="NCBI Taxonomy" id="6526"/>
    <lineage>
        <taxon>Eukaryota</taxon>
        <taxon>Metazoa</taxon>
        <taxon>Spiralia</taxon>
        <taxon>Lophotrochozoa</taxon>
        <taxon>Mollusca</taxon>
        <taxon>Gastropoda</taxon>
        <taxon>Heterobranchia</taxon>
        <taxon>Euthyneura</taxon>
        <taxon>Panpulmonata</taxon>
        <taxon>Hygrophila</taxon>
        <taxon>Lymnaeoidea</taxon>
        <taxon>Planorbidae</taxon>
        <taxon>Biomphalaria</taxon>
    </lineage>
</organism>
<dbReference type="Proteomes" id="UP000076420">
    <property type="component" value="Unassembled WGS sequence"/>
</dbReference>
<dbReference type="InterPro" id="IPR038050">
    <property type="entry name" value="Neuro_actylchol_rec"/>
</dbReference>
<dbReference type="GO" id="GO:0005230">
    <property type="term" value="F:extracellular ligand-gated monoatomic ion channel activity"/>
    <property type="evidence" value="ECO:0007669"/>
    <property type="project" value="InterPro"/>
</dbReference>
<dbReference type="GO" id="GO:0004888">
    <property type="term" value="F:transmembrane signaling receptor activity"/>
    <property type="evidence" value="ECO:0007669"/>
    <property type="project" value="InterPro"/>
</dbReference>
<accession>A0A2C9LZC6</accession>
<dbReference type="OrthoDB" id="5975154at2759"/>
<feature type="transmembrane region" description="Helical" evidence="5">
    <location>
        <begin position="151"/>
        <end position="169"/>
    </location>
</feature>
<protein>
    <recommendedName>
        <fullName evidence="10">Neurotransmitter-gated ion-channel ligand-binding domain-containing protein</fullName>
    </recommendedName>
</protein>
<dbReference type="Pfam" id="PF02931">
    <property type="entry name" value="Neur_chan_LBD"/>
    <property type="match status" value="1"/>
</dbReference>
<dbReference type="AlphaFoldDB" id="A0A2C9LZC6"/>
<keyword evidence="3 5" id="KW-1133">Transmembrane helix</keyword>
<dbReference type="InterPro" id="IPR036734">
    <property type="entry name" value="Neur_chan_lig-bd_sf"/>
</dbReference>
<evidence type="ECO:0000256" key="5">
    <source>
        <dbReference type="SAM" id="Phobius"/>
    </source>
</evidence>
<evidence type="ECO:0000256" key="2">
    <source>
        <dbReference type="ARBA" id="ARBA00022692"/>
    </source>
</evidence>
<feature type="transmembrane region" description="Helical" evidence="5">
    <location>
        <begin position="181"/>
        <end position="206"/>
    </location>
</feature>
<evidence type="ECO:0000313" key="9">
    <source>
        <dbReference type="Proteomes" id="UP000076420"/>
    </source>
</evidence>
<dbReference type="InterPro" id="IPR018000">
    <property type="entry name" value="Neurotransmitter_ion_chnl_CS"/>
</dbReference>
<gene>
    <name evidence="8" type="primary">106058833</name>
</gene>
<evidence type="ECO:0008006" key="10">
    <source>
        <dbReference type="Google" id="ProtNLM"/>
    </source>
</evidence>
<dbReference type="Pfam" id="PF02932">
    <property type="entry name" value="Neur_chan_memb"/>
    <property type="match status" value="1"/>
</dbReference>
<dbReference type="InterPro" id="IPR006201">
    <property type="entry name" value="Neur_channel"/>
</dbReference>
<evidence type="ECO:0000259" key="6">
    <source>
        <dbReference type="Pfam" id="PF02931"/>
    </source>
</evidence>
<dbReference type="PANTHER" id="PTHR18945">
    <property type="entry name" value="NEUROTRANSMITTER GATED ION CHANNEL"/>
    <property type="match status" value="1"/>
</dbReference>
<dbReference type="Gene3D" id="1.20.58.390">
    <property type="entry name" value="Neurotransmitter-gated ion-channel transmembrane domain"/>
    <property type="match status" value="1"/>
</dbReference>
<evidence type="ECO:0000313" key="8">
    <source>
        <dbReference type="EnsemblMetazoa" id="BGLB036732-PA"/>
    </source>
</evidence>
<dbReference type="InterPro" id="IPR006029">
    <property type="entry name" value="Neurotrans-gated_channel_TM"/>
</dbReference>
<feature type="domain" description="Neurotransmitter-gated ion-channel transmembrane" evidence="7">
    <location>
        <begin position="126"/>
        <end position="237"/>
    </location>
</feature>
<evidence type="ECO:0000259" key="7">
    <source>
        <dbReference type="Pfam" id="PF02932"/>
    </source>
</evidence>
<dbReference type="EnsemblMetazoa" id="BGLB036732-RA">
    <property type="protein sequence ID" value="BGLB036732-PA"/>
    <property type="gene ID" value="BGLB036732"/>
</dbReference>
<reference evidence="8" key="1">
    <citation type="submission" date="2020-05" db="UniProtKB">
        <authorList>
            <consortium name="EnsemblMetazoa"/>
        </authorList>
    </citation>
    <scope>IDENTIFICATION</scope>
    <source>
        <strain evidence="8">BB02</strain>
    </source>
</reference>
<dbReference type="SUPFAM" id="SSF90112">
    <property type="entry name" value="Neurotransmitter-gated ion-channel transmembrane pore"/>
    <property type="match status" value="1"/>
</dbReference>
<dbReference type="GO" id="GO:0016020">
    <property type="term" value="C:membrane"/>
    <property type="evidence" value="ECO:0007669"/>
    <property type="project" value="UniProtKB-SubCell"/>
</dbReference>
<dbReference type="InterPro" id="IPR036719">
    <property type="entry name" value="Neuro-gated_channel_TM_sf"/>
</dbReference>
<dbReference type="STRING" id="6526.A0A2C9LZC6"/>
<dbReference type="VEuPathDB" id="VectorBase:BGLB036732"/>
<dbReference type="PROSITE" id="PS00236">
    <property type="entry name" value="NEUROTR_ION_CHANNEL"/>
    <property type="match status" value="1"/>
</dbReference>
<feature type="transmembrane region" description="Helical" evidence="5">
    <location>
        <begin position="120"/>
        <end position="139"/>
    </location>
</feature>
<keyword evidence="2 5" id="KW-0812">Transmembrane</keyword>
<evidence type="ECO:0000256" key="1">
    <source>
        <dbReference type="ARBA" id="ARBA00004141"/>
    </source>
</evidence>
<dbReference type="KEGG" id="bgt:106058833"/>
<feature type="domain" description="Neurotransmitter-gated ion-channel ligand-binding" evidence="6">
    <location>
        <begin position="2"/>
        <end position="119"/>
    </location>
</feature>
<evidence type="ECO:0000256" key="4">
    <source>
        <dbReference type="ARBA" id="ARBA00023136"/>
    </source>
</evidence>
<comment type="subcellular location">
    <subcellularLocation>
        <location evidence="1">Membrane</location>
        <topology evidence="1">Multi-pass membrane protein</topology>
    </subcellularLocation>
</comment>
<dbReference type="Gene3D" id="2.70.170.10">
    <property type="entry name" value="Neurotransmitter-gated ion-channel ligand-binding domain"/>
    <property type="match status" value="1"/>
</dbReference>
<name>A0A2C9LZC6_BIOGL</name>
<feature type="transmembrane region" description="Helical" evidence="5">
    <location>
        <begin position="276"/>
        <end position="299"/>
    </location>
</feature>
<proteinExistence type="predicted"/>
<sequence length="300" mass="33181">MIVNAKNDPLDSNGDEQIVNVQSDGTVLYTPRASLEVPCTIDVSKFPYDHHICGPSVSLWMFDNTSVHLMAPQTGINLEQMSPNGQFDVTPKGVLAAQFDYNGRFFDSLQFQLEMTRRPVYMTLTILIPVFLISLLEGVSLVMSPQEPERLSISITILLSFTVFLGIINENLPETSEHISLIVVYVTALQLLAFLVVIGNAIVYSVHYKSSRLNGMSDKRHASSSTCLRHTKISPAKEISETSENEANSECASDVCVVTPVRRPSKMASSAEKLNTYFVVTHIVLFMLVTSVTLVISFLT</sequence>
<dbReference type="VEuPathDB" id="VectorBase:BGLAX_048633"/>